<evidence type="ECO:0000313" key="1">
    <source>
        <dbReference type="EMBL" id="GAT77698.1"/>
    </source>
</evidence>
<dbReference type="Proteomes" id="UP000092677">
    <property type="component" value="Unassembled WGS sequence"/>
</dbReference>
<comment type="caution">
    <text evidence="1">The sequence shown here is derived from an EMBL/GenBank/DDBJ whole genome shotgun (WGS) entry which is preliminary data.</text>
</comment>
<sequence>MALTNNFGFQEMINEVYIDLKQSTDIKYVIKNNTHNAAIQH</sequence>
<accession>A0A170S712</accession>
<reference evidence="2" key="1">
    <citation type="submission" date="2016-05" db="EMBL/GenBank/DDBJ databases">
        <title>Draft genome sequences of four strains of Ehrlichia ruminantium, a tick-borne pathogen of ruminants, isolated from Zimbabwe, The Gambia and Ghana.</title>
        <authorList>
            <person name="Nakao R."/>
            <person name="Jongejan F."/>
            <person name="Sugimoto C."/>
        </authorList>
    </citation>
    <scope>NUCLEOTIDE SEQUENCE [LARGE SCALE GENOMIC DNA]</scope>
    <source>
        <strain evidence="2">Kerr Seringe</strain>
    </source>
</reference>
<protein>
    <submittedName>
        <fullName evidence="1">Uncharacterized protein</fullName>
    </submittedName>
</protein>
<dbReference type="AlphaFoldDB" id="A0A170S712"/>
<proteinExistence type="predicted"/>
<dbReference type="EMBL" id="BDDL01000106">
    <property type="protein sequence ID" value="GAT77698.1"/>
    <property type="molecule type" value="Genomic_DNA"/>
</dbReference>
<gene>
    <name evidence="1" type="ORF">EHRUM2_09280</name>
</gene>
<name>A0A170S712_EHRRU</name>
<evidence type="ECO:0000313" key="2">
    <source>
        <dbReference type="Proteomes" id="UP000092677"/>
    </source>
</evidence>
<organism evidence="1 2">
    <name type="scientific">Ehrlichia ruminantium</name>
    <name type="common">heartwater rickettsia</name>
    <name type="synonym">Cowdria ruminantium</name>
    <dbReference type="NCBI Taxonomy" id="779"/>
    <lineage>
        <taxon>Bacteria</taxon>
        <taxon>Pseudomonadati</taxon>
        <taxon>Pseudomonadota</taxon>
        <taxon>Alphaproteobacteria</taxon>
        <taxon>Rickettsiales</taxon>
        <taxon>Anaplasmataceae</taxon>
        <taxon>Ehrlichia</taxon>
    </lineage>
</organism>